<keyword evidence="2" id="KW-0597">Phosphoprotein</keyword>
<feature type="domain" description="Condensation" evidence="4">
    <location>
        <begin position="255"/>
        <end position="561"/>
    </location>
</feature>
<dbReference type="InterPro" id="IPR000873">
    <property type="entry name" value="AMP-dep_synth/lig_dom"/>
</dbReference>
<evidence type="ECO:0000256" key="1">
    <source>
        <dbReference type="ARBA" id="ARBA00022450"/>
    </source>
</evidence>
<organism evidence="5 6">
    <name type="scientific">Penicillium malachiteum</name>
    <dbReference type="NCBI Taxonomy" id="1324776"/>
    <lineage>
        <taxon>Eukaryota</taxon>
        <taxon>Fungi</taxon>
        <taxon>Dikarya</taxon>
        <taxon>Ascomycota</taxon>
        <taxon>Pezizomycotina</taxon>
        <taxon>Eurotiomycetes</taxon>
        <taxon>Eurotiomycetidae</taxon>
        <taxon>Eurotiales</taxon>
        <taxon>Aspergillaceae</taxon>
        <taxon>Penicillium</taxon>
    </lineage>
</organism>
<dbReference type="PANTHER" id="PTHR45527:SF1">
    <property type="entry name" value="FATTY ACID SYNTHASE"/>
    <property type="match status" value="1"/>
</dbReference>
<dbReference type="PROSITE" id="PS00455">
    <property type="entry name" value="AMP_BINDING"/>
    <property type="match status" value="1"/>
</dbReference>
<dbReference type="PANTHER" id="PTHR45527">
    <property type="entry name" value="NONRIBOSOMAL PEPTIDE SYNTHETASE"/>
    <property type="match status" value="1"/>
</dbReference>
<dbReference type="Gene3D" id="3.40.50.12780">
    <property type="entry name" value="N-terminal domain of ligase-like"/>
    <property type="match status" value="1"/>
</dbReference>
<keyword evidence="1" id="KW-0596">Phosphopantetheine</keyword>
<evidence type="ECO:0000259" key="4">
    <source>
        <dbReference type="Pfam" id="PF00668"/>
    </source>
</evidence>
<dbReference type="InterPro" id="IPR042099">
    <property type="entry name" value="ANL_N_sf"/>
</dbReference>
<evidence type="ECO:0000256" key="2">
    <source>
        <dbReference type="ARBA" id="ARBA00022553"/>
    </source>
</evidence>
<dbReference type="GO" id="GO:0031177">
    <property type="term" value="F:phosphopantetheine binding"/>
    <property type="evidence" value="ECO:0007669"/>
    <property type="project" value="TreeGrafter"/>
</dbReference>
<dbReference type="Gene3D" id="3.30.559.10">
    <property type="entry name" value="Chloramphenicol acetyltransferase-like domain"/>
    <property type="match status" value="1"/>
</dbReference>
<dbReference type="Pfam" id="PF00501">
    <property type="entry name" value="AMP-binding"/>
    <property type="match status" value="1"/>
</dbReference>
<dbReference type="InterPro" id="IPR023213">
    <property type="entry name" value="CAT-like_dom_sf"/>
</dbReference>
<feature type="domain" description="AMP-dependent synthetase/ligase" evidence="3">
    <location>
        <begin position="10"/>
        <end position="185"/>
    </location>
</feature>
<proteinExistence type="predicted"/>
<dbReference type="EMBL" id="JAQJAN010000017">
    <property type="protein sequence ID" value="KAJ5710002.1"/>
    <property type="molecule type" value="Genomic_DNA"/>
</dbReference>
<evidence type="ECO:0000313" key="5">
    <source>
        <dbReference type="EMBL" id="KAJ5710002.1"/>
    </source>
</evidence>
<evidence type="ECO:0000313" key="6">
    <source>
        <dbReference type="Proteomes" id="UP001215712"/>
    </source>
</evidence>
<comment type="caution">
    <text evidence="5">The sequence shown here is derived from an EMBL/GenBank/DDBJ whole genome shotgun (WGS) entry which is preliminary data.</text>
</comment>
<dbReference type="Pfam" id="PF00668">
    <property type="entry name" value="Condensation"/>
    <property type="match status" value="1"/>
</dbReference>
<dbReference type="SUPFAM" id="SSF52777">
    <property type="entry name" value="CoA-dependent acyltransferases"/>
    <property type="match status" value="2"/>
</dbReference>
<dbReference type="Proteomes" id="UP001215712">
    <property type="component" value="Unassembled WGS sequence"/>
</dbReference>
<dbReference type="Gene3D" id="3.30.559.30">
    <property type="entry name" value="Nonribosomal peptide synthetase, condensation domain"/>
    <property type="match status" value="1"/>
</dbReference>
<dbReference type="InterPro" id="IPR001242">
    <property type="entry name" value="Condensation_dom"/>
</dbReference>
<dbReference type="GO" id="GO:0003824">
    <property type="term" value="F:catalytic activity"/>
    <property type="evidence" value="ECO:0007669"/>
    <property type="project" value="InterPro"/>
</dbReference>
<name>A0AAD6MSE7_9EURO</name>
<reference evidence="5" key="2">
    <citation type="submission" date="2023-01" db="EMBL/GenBank/DDBJ databases">
        <authorList>
            <person name="Petersen C."/>
        </authorList>
    </citation>
    <scope>NUCLEOTIDE SEQUENCE</scope>
    <source>
        <strain evidence="5">IBT 17514</strain>
    </source>
</reference>
<reference evidence="5" key="1">
    <citation type="journal article" date="2023" name="IMA Fungus">
        <title>Comparative genomic study of the Penicillium genus elucidates a diverse pangenome and 15 lateral gene transfer events.</title>
        <authorList>
            <person name="Petersen C."/>
            <person name="Sorensen T."/>
            <person name="Nielsen M.R."/>
            <person name="Sondergaard T.E."/>
            <person name="Sorensen J.L."/>
            <person name="Fitzpatrick D.A."/>
            <person name="Frisvad J.C."/>
            <person name="Nielsen K.L."/>
        </authorList>
    </citation>
    <scope>NUCLEOTIDE SEQUENCE</scope>
    <source>
        <strain evidence="5">IBT 17514</strain>
    </source>
</reference>
<dbReference type="InterPro" id="IPR020845">
    <property type="entry name" value="AMP-binding_CS"/>
</dbReference>
<dbReference type="GO" id="GO:0043041">
    <property type="term" value="P:amino acid activation for nonribosomal peptide biosynthetic process"/>
    <property type="evidence" value="ECO:0007669"/>
    <property type="project" value="TreeGrafter"/>
</dbReference>
<dbReference type="GO" id="GO:0005737">
    <property type="term" value="C:cytoplasm"/>
    <property type="evidence" value="ECO:0007669"/>
    <property type="project" value="TreeGrafter"/>
</dbReference>
<protein>
    <submittedName>
        <fullName evidence="5">Nonribosomal peptide synthase</fullName>
    </submittedName>
</protein>
<sequence length="654" mass="72622">MVNPIKIYIEDYQIKAILILFGYHQAKPLSRLAETKVLCVDADQLSQLPNLPSTLLPIVQPSDLLYVVFTSGSTGLPKGALVTHQNFSSAIQHQQHSLGIVSTSRVYDFVSYAFDVAWSNVIQTLISGAFLCIPSESDRTGDIAKSIRDFRANYAHLMPTMVRTIDAEAVPGLRTMSLIGEPVSHAGHSHRQTEPDRSAKDVFTHPRLYDLATLMETSIAGRAIAGCNGNGALDIRDTQANGDSHAKSMLERPTTAFQTRCIEAALREDKKWWNYYLLSLPSHLPTSQIVNMCKVLWDQFDILRTIFILDQDRYLQKVPPEQQLSYSIEEHDGDIDQLTRHVCLEDFKEPAILGTCFTKFLIIATSAGERRLTLQLSHAQYDGMSLQYLLSYLSSALRGELRIDPPQFINFIDQSMMHIASSDHFWQSVLQDVPMTLVPAPQAPSTFSQVKAIPKVSFVKEVCFSVPHSYMTSATVFTAACACVIAEVTATSDVVFGRLITGRTVLEEALQEVVGPCVNFVPVRDNFHEGDISLKFAQQVVQEQYARSLPYQTTGLGNAETDPRMTQFGFTVHYQAVDDRPTISLNGSQSRVDFLELPEGYDMGEVEIMAVPSGASLNIRVTGGAPRAEIMRDVLHRLCTLLHPIANGQAKHTP</sequence>
<evidence type="ECO:0000259" key="3">
    <source>
        <dbReference type="Pfam" id="PF00501"/>
    </source>
</evidence>
<dbReference type="GO" id="GO:0044550">
    <property type="term" value="P:secondary metabolite biosynthetic process"/>
    <property type="evidence" value="ECO:0007669"/>
    <property type="project" value="TreeGrafter"/>
</dbReference>
<accession>A0AAD6MSE7</accession>
<dbReference type="AlphaFoldDB" id="A0AAD6MSE7"/>
<gene>
    <name evidence="5" type="ORF">N7493_009594</name>
</gene>
<dbReference type="SUPFAM" id="SSF56801">
    <property type="entry name" value="Acetyl-CoA synthetase-like"/>
    <property type="match status" value="1"/>
</dbReference>
<keyword evidence="6" id="KW-1185">Reference proteome</keyword>